<evidence type="ECO:0000313" key="1">
    <source>
        <dbReference type="EMBL" id="PVV04600.1"/>
    </source>
</evidence>
<evidence type="ECO:0000313" key="2">
    <source>
        <dbReference type="Proteomes" id="UP000245609"/>
    </source>
</evidence>
<protein>
    <submittedName>
        <fullName evidence="1">Uncharacterized protein</fullName>
    </submittedName>
</protein>
<dbReference type="EMBL" id="MBFS01000102">
    <property type="protein sequence ID" value="PVV04600.1"/>
    <property type="molecule type" value="Genomic_DNA"/>
</dbReference>
<dbReference type="Proteomes" id="UP000245609">
    <property type="component" value="Unassembled WGS sequence"/>
</dbReference>
<sequence length="233" mass="26504">MHRRLATLQEAPAPIIVTKIDLAKNKLGIKLAQFGDHFEEVVDAMADKLSKYQFSISIDQKKKNMFIGFQTKNLLEENRKNSKIEFQNKIIKFADIYQAESEIKQGIPISNDAIVIMEAKNRDKIPAFIEINEARSYGFNAQKHEYEEPASSIRNPNPIQISSIVEQTTSQNFQETLSSKKIVESWIENNPTNLITDTSNIIVANPEVMQLDYSSSEDGEFQTSDMNMSEYGC</sequence>
<gene>
    <name evidence="1" type="ORF">BB560_000891</name>
</gene>
<keyword evidence="2" id="KW-1185">Reference proteome</keyword>
<name>A0A2T9ZJ70_9FUNG</name>
<dbReference type="AlphaFoldDB" id="A0A2T9ZJ70"/>
<reference evidence="1 2" key="1">
    <citation type="journal article" date="2018" name="MBio">
        <title>Comparative Genomics Reveals the Core Gene Toolbox for the Fungus-Insect Symbiosis.</title>
        <authorList>
            <person name="Wang Y."/>
            <person name="Stata M."/>
            <person name="Wang W."/>
            <person name="Stajich J.E."/>
            <person name="White M.M."/>
            <person name="Moncalvo J.M."/>
        </authorList>
    </citation>
    <scope>NUCLEOTIDE SEQUENCE [LARGE SCALE GENOMIC DNA]</scope>
    <source>
        <strain evidence="1 2">SC-DP-2</strain>
    </source>
</reference>
<proteinExistence type="predicted"/>
<comment type="caution">
    <text evidence="1">The sequence shown here is derived from an EMBL/GenBank/DDBJ whole genome shotgun (WGS) entry which is preliminary data.</text>
</comment>
<accession>A0A2T9ZJ70</accession>
<organism evidence="1 2">
    <name type="scientific">Smittium megazygosporum</name>
    <dbReference type="NCBI Taxonomy" id="133381"/>
    <lineage>
        <taxon>Eukaryota</taxon>
        <taxon>Fungi</taxon>
        <taxon>Fungi incertae sedis</taxon>
        <taxon>Zoopagomycota</taxon>
        <taxon>Kickxellomycotina</taxon>
        <taxon>Harpellomycetes</taxon>
        <taxon>Harpellales</taxon>
        <taxon>Legeriomycetaceae</taxon>
        <taxon>Smittium</taxon>
    </lineage>
</organism>